<name>A0A5B2VRM1_9BACT</name>
<comment type="caution">
    <text evidence="1">The sequence shown here is derived from an EMBL/GenBank/DDBJ whole genome shotgun (WGS) entry which is preliminary data.</text>
</comment>
<dbReference type="RefSeq" id="WP_149842026.1">
    <property type="nucleotide sequence ID" value="NZ_VUOC01000004.1"/>
</dbReference>
<sequence length="300" mass="34206">MEHPFDYDRNNVSALLYAIIGQHGSTQARDWLEQKSKVLQETKALQQFNLTFSAIPRFTGKESITLPTGTISELAQTAHGIFIQGYTLDRLARLWWLLQWPAANREVYVNAIEGLFQAAEMNELVALYGALPLLAWPQEWKARTSEGIRSNIGIVLEAIMLNNPYPARYLEEPAWNQLVLKAFFTEKDVHQIIGLDERANARLAAILVDYAHERWAAGRPVNPMLWRLVSPFIHEGVMPDMQRVWHSTEHIEREAAALACYHSAYAPARELLRQSPMLEQEIADGRLSWAHVAQKQATLQ</sequence>
<protein>
    <submittedName>
        <fullName evidence="1">Uncharacterized protein</fullName>
    </submittedName>
</protein>
<dbReference type="Proteomes" id="UP000324611">
    <property type="component" value="Unassembled WGS sequence"/>
</dbReference>
<dbReference type="NCBIfam" id="NF035938">
    <property type="entry name" value="EboA_domain"/>
    <property type="match status" value="1"/>
</dbReference>
<keyword evidence="2" id="KW-1185">Reference proteome</keyword>
<dbReference type="EMBL" id="VUOC01000004">
    <property type="protein sequence ID" value="KAA2240847.1"/>
    <property type="molecule type" value="Genomic_DNA"/>
</dbReference>
<reference evidence="1 2" key="1">
    <citation type="submission" date="2019-09" db="EMBL/GenBank/DDBJ databases">
        <title>Chitinophaga ginsengihumi sp. nov., isolated from soil of ginseng rhizosphere.</title>
        <authorList>
            <person name="Lee J."/>
        </authorList>
    </citation>
    <scope>NUCLEOTIDE SEQUENCE [LARGE SCALE GENOMIC DNA]</scope>
    <source>
        <strain evidence="1 2">BN140078</strain>
    </source>
</reference>
<dbReference type="InterPro" id="IPR047715">
    <property type="entry name" value="EboA_dom"/>
</dbReference>
<dbReference type="AlphaFoldDB" id="A0A5B2VRM1"/>
<proteinExistence type="predicted"/>
<accession>A0A5B2VRM1</accession>
<evidence type="ECO:0000313" key="1">
    <source>
        <dbReference type="EMBL" id="KAA2240847.1"/>
    </source>
</evidence>
<reference evidence="1 2" key="2">
    <citation type="submission" date="2019-09" db="EMBL/GenBank/DDBJ databases">
        <authorList>
            <person name="Jin C."/>
        </authorList>
    </citation>
    <scope>NUCLEOTIDE SEQUENCE [LARGE SCALE GENOMIC DNA]</scope>
    <source>
        <strain evidence="1 2">BN140078</strain>
    </source>
</reference>
<gene>
    <name evidence="1" type="ORF">F0L74_32465</name>
</gene>
<evidence type="ECO:0000313" key="2">
    <source>
        <dbReference type="Proteomes" id="UP000324611"/>
    </source>
</evidence>
<organism evidence="1 2">
    <name type="scientific">Chitinophaga agrisoli</name>
    <dbReference type="NCBI Taxonomy" id="2607653"/>
    <lineage>
        <taxon>Bacteria</taxon>
        <taxon>Pseudomonadati</taxon>
        <taxon>Bacteroidota</taxon>
        <taxon>Chitinophagia</taxon>
        <taxon>Chitinophagales</taxon>
        <taxon>Chitinophagaceae</taxon>
        <taxon>Chitinophaga</taxon>
    </lineage>
</organism>